<comment type="similarity">
    <text evidence="8">Belongs to the glycosyl hydrolase 18 family.</text>
</comment>
<dbReference type="InterPro" id="IPR011583">
    <property type="entry name" value="Chitinase_II/V-like_cat"/>
</dbReference>
<comment type="catalytic activity">
    <reaction evidence="1">
        <text>Random endo-hydrolysis of N-acetyl-beta-D-glucosaminide (1-&gt;4)-beta-linkages in chitin and chitodextrins.</text>
        <dbReference type="EC" id="3.2.1.14"/>
    </reaction>
</comment>
<dbReference type="InterPro" id="IPR029070">
    <property type="entry name" value="Chitinase_insertion_sf"/>
</dbReference>
<keyword evidence="6" id="KW-0624">Polysaccharide degradation</keyword>
<evidence type="ECO:0000256" key="5">
    <source>
        <dbReference type="ARBA" id="ARBA00023295"/>
    </source>
</evidence>
<accession>A0ABY5GPL2</accession>
<keyword evidence="6" id="KW-0119">Carbohydrate metabolism</keyword>
<keyword evidence="3 7" id="KW-0378">Hydrolase</keyword>
<sequence length="433" mass="47729">MKKLVLGALAGSLMAAPVMAQPPVVAGYFADWQYENAANPYTVADIPADKLTHVIYAFLSMCGPHEGASEKVRRQVAQACEGKAPFSAIVVDRKAALEVDFGAVSTDVPYKGHFAQLSALKKQYPDLKILPSFGGWTMSEPFHAMAKDPKHMDQFATTAVALIAQYDFFDGIDLDWEYPGGGGLTTSPWDPNTKLSEAQKAAERDAFSYLVKKIRLELNKLAATTGSYYELSSAIGVGTKAAQIDWQSAAPYMDNMFAMTYDFLGGWGSQTGHLTNLHATDRSWWGMGADVYIDQMIELGVPAEKLVLGATYYGRGWEGTQGFDGKLPTANLSSEKGASFGTDSAEPGYFMYWDLKRNYTAEQGYQYGYDQASQAPFLWHPQKQVYISFDDKRSVQAKTEWARQKGLAGVFTWELSGDADGELTEVIYQTMQR</sequence>
<name>A0ABY5GPL2_9GAMM</name>
<proteinExistence type="inferred from homology"/>
<organism evidence="11 12">
    <name type="scientific">Photobacterium atrarenae</name>
    <dbReference type="NCBI Taxonomy" id="865757"/>
    <lineage>
        <taxon>Bacteria</taxon>
        <taxon>Pseudomonadati</taxon>
        <taxon>Pseudomonadota</taxon>
        <taxon>Gammaproteobacteria</taxon>
        <taxon>Vibrionales</taxon>
        <taxon>Vibrionaceae</taxon>
        <taxon>Photobacterium</taxon>
    </lineage>
</organism>
<dbReference type="PROSITE" id="PS51910">
    <property type="entry name" value="GH18_2"/>
    <property type="match status" value="1"/>
</dbReference>
<keyword evidence="4" id="KW-0146">Chitin degradation</keyword>
<evidence type="ECO:0000256" key="1">
    <source>
        <dbReference type="ARBA" id="ARBA00000822"/>
    </source>
</evidence>
<dbReference type="SUPFAM" id="SSF51445">
    <property type="entry name" value="(Trans)glycosidases"/>
    <property type="match status" value="1"/>
</dbReference>
<keyword evidence="12" id="KW-1185">Reference proteome</keyword>
<dbReference type="EC" id="3.2.1.14" evidence="2"/>
<dbReference type="SMART" id="SM00636">
    <property type="entry name" value="Glyco_18"/>
    <property type="match status" value="1"/>
</dbReference>
<dbReference type="EMBL" id="CP101509">
    <property type="protein sequence ID" value="UTV30760.1"/>
    <property type="molecule type" value="Genomic_DNA"/>
</dbReference>
<evidence type="ECO:0000256" key="9">
    <source>
        <dbReference type="SAM" id="SignalP"/>
    </source>
</evidence>
<dbReference type="Pfam" id="PF00704">
    <property type="entry name" value="Glyco_hydro_18"/>
    <property type="match status" value="1"/>
</dbReference>
<dbReference type="PANTHER" id="PTHR11177:SF317">
    <property type="entry name" value="CHITINASE 12-RELATED"/>
    <property type="match status" value="1"/>
</dbReference>
<dbReference type="Gene3D" id="3.10.50.10">
    <property type="match status" value="1"/>
</dbReference>
<dbReference type="SUPFAM" id="SSF54556">
    <property type="entry name" value="Chitinase insertion domain"/>
    <property type="match status" value="1"/>
</dbReference>
<keyword evidence="5 7" id="KW-0326">Glycosidase</keyword>
<evidence type="ECO:0000313" key="12">
    <source>
        <dbReference type="Proteomes" id="UP001057998"/>
    </source>
</evidence>
<dbReference type="CDD" id="cd06548">
    <property type="entry name" value="GH18_chitinase"/>
    <property type="match status" value="1"/>
</dbReference>
<evidence type="ECO:0000256" key="7">
    <source>
        <dbReference type="RuleBase" id="RU000489"/>
    </source>
</evidence>
<reference evidence="11" key="1">
    <citation type="submission" date="2022-07" db="EMBL/GenBank/DDBJ databases">
        <title>Genome sequencing of Photobacterium atrarenae GJH2-4.</title>
        <authorList>
            <person name="Park S.-J."/>
        </authorList>
    </citation>
    <scope>NUCLEOTIDE SEQUENCE</scope>
    <source>
        <strain evidence="11">GJH2-4</strain>
    </source>
</reference>
<dbReference type="InterPro" id="IPR001579">
    <property type="entry name" value="Glyco_hydro_18_chit_AS"/>
</dbReference>
<dbReference type="InterPro" id="IPR001223">
    <property type="entry name" value="Glyco_hydro18_cat"/>
</dbReference>
<dbReference type="Gene3D" id="3.20.20.80">
    <property type="entry name" value="Glycosidases"/>
    <property type="match status" value="1"/>
</dbReference>
<evidence type="ECO:0000256" key="8">
    <source>
        <dbReference type="RuleBase" id="RU004453"/>
    </source>
</evidence>
<evidence type="ECO:0000256" key="3">
    <source>
        <dbReference type="ARBA" id="ARBA00022801"/>
    </source>
</evidence>
<dbReference type="InterPro" id="IPR017853">
    <property type="entry name" value="GH"/>
</dbReference>
<dbReference type="InterPro" id="IPR050314">
    <property type="entry name" value="Glycosyl_Hydrlase_18"/>
</dbReference>
<feature type="domain" description="GH18" evidence="10">
    <location>
        <begin position="23"/>
        <end position="433"/>
    </location>
</feature>
<evidence type="ECO:0000256" key="4">
    <source>
        <dbReference type="ARBA" id="ARBA00023024"/>
    </source>
</evidence>
<keyword evidence="9" id="KW-0732">Signal</keyword>
<dbReference type="Proteomes" id="UP001057998">
    <property type="component" value="Chromosome 2"/>
</dbReference>
<feature type="chain" id="PRO_5046014855" description="chitinase" evidence="9">
    <location>
        <begin position="21"/>
        <end position="433"/>
    </location>
</feature>
<evidence type="ECO:0000256" key="2">
    <source>
        <dbReference type="ARBA" id="ARBA00012729"/>
    </source>
</evidence>
<feature type="signal peptide" evidence="9">
    <location>
        <begin position="1"/>
        <end position="20"/>
    </location>
</feature>
<evidence type="ECO:0000256" key="6">
    <source>
        <dbReference type="ARBA" id="ARBA00023326"/>
    </source>
</evidence>
<protein>
    <recommendedName>
        <fullName evidence="2">chitinase</fullName>
        <ecNumber evidence="2">3.2.1.14</ecNumber>
    </recommendedName>
</protein>
<dbReference type="PANTHER" id="PTHR11177">
    <property type="entry name" value="CHITINASE"/>
    <property type="match status" value="1"/>
</dbReference>
<evidence type="ECO:0000313" key="11">
    <source>
        <dbReference type="EMBL" id="UTV30760.1"/>
    </source>
</evidence>
<evidence type="ECO:0000259" key="10">
    <source>
        <dbReference type="PROSITE" id="PS51910"/>
    </source>
</evidence>
<dbReference type="PROSITE" id="PS01095">
    <property type="entry name" value="GH18_1"/>
    <property type="match status" value="1"/>
</dbReference>
<dbReference type="RefSeq" id="WP_255392125.1">
    <property type="nucleotide sequence ID" value="NZ_CP101509.1"/>
</dbReference>
<gene>
    <name evidence="11" type="ORF">NNL38_19575</name>
</gene>
<dbReference type="GO" id="GO:0016787">
    <property type="term" value="F:hydrolase activity"/>
    <property type="evidence" value="ECO:0007669"/>
    <property type="project" value="UniProtKB-KW"/>
</dbReference>